<dbReference type="InterPro" id="IPR013437">
    <property type="entry name" value="FtsW"/>
</dbReference>
<protein>
    <recommendedName>
        <fullName evidence="17">Probable peptidoglycan glycosyltransferase FtsW</fullName>
        <ecNumber evidence="19">2.4.99.28</ecNumber>
    </recommendedName>
    <alternativeName>
        <fullName evidence="18">Cell division protein FtsW</fullName>
    </alternativeName>
    <alternativeName>
        <fullName evidence="15">Cell wall polymerase</fullName>
    </alternativeName>
    <alternativeName>
        <fullName evidence="14">Peptidoglycan polymerase</fullName>
    </alternativeName>
</protein>
<evidence type="ECO:0000256" key="4">
    <source>
        <dbReference type="ARBA" id="ARBA00022618"/>
    </source>
</evidence>
<evidence type="ECO:0000256" key="18">
    <source>
        <dbReference type="ARBA" id="ARBA00041418"/>
    </source>
</evidence>
<dbReference type="EC" id="2.4.99.28" evidence="19"/>
<dbReference type="InterPro" id="IPR018365">
    <property type="entry name" value="Cell_cycle_FtsW-rel_CS"/>
</dbReference>
<evidence type="ECO:0000256" key="7">
    <source>
        <dbReference type="ARBA" id="ARBA00022692"/>
    </source>
</evidence>
<dbReference type="EMBL" id="PDTI01000014">
    <property type="protein sequence ID" value="PIE63186.1"/>
    <property type="molecule type" value="Genomic_DNA"/>
</dbReference>
<keyword evidence="10 21" id="KW-1133">Transmembrane helix</keyword>
<dbReference type="Pfam" id="PF01098">
    <property type="entry name" value="FTSW_RODA_SPOVE"/>
    <property type="match status" value="1"/>
</dbReference>
<keyword evidence="8" id="KW-0133">Cell shape</keyword>
<name>A0A2G6MTA4_9BACT</name>
<evidence type="ECO:0000256" key="10">
    <source>
        <dbReference type="ARBA" id="ARBA00022989"/>
    </source>
</evidence>
<feature type="transmembrane region" description="Helical" evidence="21">
    <location>
        <begin position="278"/>
        <end position="303"/>
    </location>
</feature>
<evidence type="ECO:0000256" key="2">
    <source>
        <dbReference type="ARBA" id="ARBA00004752"/>
    </source>
</evidence>
<evidence type="ECO:0000256" key="12">
    <source>
        <dbReference type="ARBA" id="ARBA00023306"/>
    </source>
</evidence>
<evidence type="ECO:0000256" key="21">
    <source>
        <dbReference type="SAM" id="Phobius"/>
    </source>
</evidence>
<feature type="transmembrane region" description="Helical" evidence="21">
    <location>
        <begin position="63"/>
        <end position="80"/>
    </location>
</feature>
<evidence type="ECO:0000256" key="20">
    <source>
        <dbReference type="ARBA" id="ARBA00049902"/>
    </source>
</evidence>
<comment type="caution">
    <text evidence="22">The sequence shown here is derived from an EMBL/GenBank/DDBJ whole genome shotgun (WGS) entry which is preliminary data.</text>
</comment>
<dbReference type="InterPro" id="IPR001182">
    <property type="entry name" value="FtsW/RodA"/>
</dbReference>
<evidence type="ECO:0000256" key="11">
    <source>
        <dbReference type="ARBA" id="ARBA00023136"/>
    </source>
</evidence>
<evidence type="ECO:0000256" key="6">
    <source>
        <dbReference type="ARBA" id="ARBA00022679"/>
    </source>
</evidence>
<evidence type="ECO:0000256" key="1">
    <source>
        <dbReference type="ARBA" id="ARBA00004651"/>
    </source>
</evidence>
<feature type="transmembrane region" description="Helical" evidence="21">
    <location>
        <begin position="86"/>
        <end position="107"/>
    </location>
</feature>
<dbReference type="GO" id="GO:0015648">
    <property type="term" value="F:lipid-linked peptidoglycan transporter activity"/>
    <property type="evidence" value="ECO:0007669"/>
    <property type="project" value="TreeGrafter"/>
</dbReference>
<comment type="pathway">
    <text evidence="2">Cell wall biogenesis; peptidoglycan biosynthesis.</text>
</comment>
<dbReference type="Proteomes" id="UP000231203">
    <property type="component" value="Unassembled WGS sequence"/>
</dbReference>
<dbReference type="GO" id="GO:0009252">
    <property type="term" value="P:peptidoglycan biosynthetic process"/>
    <property type="evidence" value="ECO:0007669"/>
    <property type="project" value="UniProtKB-KW"/>
</dbReference>
<feature type="transmembrane region" description="Helical" evidence="21">
    <location>
        <begin position="315"/>
        <end position="335"/>
    </location>
</feature>
<comment type="subcellular location">
    <subcellularLocation>
        <location evidence="1">Cell membrane</location>
        <topology evidence="1">Multi-pass membrane protein</topology>
    </subcellularLocation>
</comment>
<dbReference type="PROSITE" id="PS00428">
    <property type="entry name" value="FTSW_RODA_SPOVE"/>
    <property type="match status" value="1"/>
</dbReference>
<dbReference type="AlphaFoldDB" id="A0A2G6MTA4"/>
<accession>A0A2G6MTA4</accession>
<evidence type="ECO:0000256" key="14">
    <source>
        <dbReference type="ARBA" id="ARBA00032370"/>
    </source>
</evidence>
<feature type="transmembrane region" description="Helical" evidence="21">
    <location>
        <begin position="355"/>
        <end position="378"/>
    </location>
</feature>
<keyword evidence="11 21" id="KW-0472">Membrane</keyword>
<dbReference type="GO" id="GO:0005886">
    <property type="term" value="C:plasma membrane"/>
    <property type="evidence" value="ECO:0007669"/>
    <property type="project" value="UniProtKB-SubCell"/>
</dbReference>
<dbReference type="GO" id="GO:0051301">
    <property type="term" value="P:cell division"/>
    <property type="evidence" value="ECO:0007669"/>
    <property type="project" value="UniProtKB-KW"/>
</dbReference>
<feature type="transmembrane region" description="Helical" evidence="21">
    <location>
        <begin position="119"/>
        <end position="142"/>
    </location>
</feature>
<gene>
    <name evidence="22" type="primary">ftsW</name>
    <name evidence="22" type="ORF">CSA25_01645</name>
</gene>
<keyword evidence="4" id="KW-0132">Cell division</keyword>
<keyword evidence="6" id="KW-0808">Transferase</keyword>
<dbReference type="PANTHER" id="PTHR30474:SF2">
    <property type="entry name" value="PEPTIDOGLYCAN GLYCOSYLTRANSFERASE FTSW-RELATED"/>
    <property type="match status" value="1"/>
</dbReference>
<evidence type="ECO:0000256" key="8">
    <source>
        <dbReference type="ARBA" id="ARBA00022960"/>
    </source>
</evidence>
<evidence type="ECO:0000256" key="5">
    <source>
        <dbReference type="ARBA" id="ARBA00022676"/>
    </source>
</evidence>
<dbReference type="NCBIfam" id="TIGR02614">
    <property type="entry name" value="ftsW"/>
    <property type="match status" value="1"/>
</dbReference>
<keyword evidence="13" id="KW-0961">Cell wall biogenesis/degradation</keyword>
<sequence>MADTQGTRKYIPNRLHPFFREKTILFPVLILTGIGLVMVYSASCAIAMNEHNTLFYYLKRQSIFLVVSLGIMFVTASFPYKLYKSMAYIILAAAIGLLIAVLIPSLGIKANNARRWIDFGLFSFQPAEFAKLALILFMAYSLSKKQELGKLREFSIGMVPHVMVFSLMAGLILCQPDFGTIVVMGMICWGMMFTAGVPLLHLLSPLPVVIPVVYFLVFKVDYRLKRILGFLNPWEDPLGIGFQLTNSLKAFGSGGLFGKGVGLSMQKMHFLPEPHTDFIFSIIGEELGLIGVTAILVLYGIILNTGTRIARQADTFFGAVAATGITLYLGLQVFINTGVALGLLPTKGLTLPFISYGGTSLIINMAAMGILMNIGAWANHVNT</sequence>
<feature type="transmembrane region" description="Helical" evidence="21">
    <location>
        <begin position="154"/>
        <end position="174"/>
    </location>
</feature>
<organism evidence="22 23">
    <name type="scientific">Desulfobacter postgatei</name>
    <dbReference type="NCBI Taxonomy" id="2293"/>
    <lineage>
        <taxon>Bacteria</taxon>
        <taxon>Pseudomonadati</taxon>
        <taxon>Thermodesulfobacteriota</taxon>
        <taxon>Desulfobacteria</taxon>
        <taxon>Desulfobacterales</taxon>
        <taxon>Desulfobacteraceae</taxon>
        <taxon>Desulfobacter</taxon>
    </lineage>
</organism>
<feature type="transmembrane region" description="Helical" evidence="21">
    <location>
        <begin position="24"/>
        <end position="42"/>
    </location>
</feature>
<proteinExistence type="inferred from homology"/>
<evidence type="ECO:0000256" key="19">
    <source>
        <dbReference type="ARBA" id="ARBA00044770"/>
    </source>
</evidence>
<keyword evidence="9" id="KW-0573">Peptidoglycan synthesis</keyword>
<dbReference type="GO" id="GO:0008360">
    <property type="term" value="P:regulation of cell shape"/>
    <property type="evidence" value="ECO:0007669"/>
    <property type="project" value="UniProtKB-KW"/>
</dbReference>
<evidence type="ECO:0000256" key="16">
    <source>
        <dbReference type="ARBA" id="ARBA00038053"/>
    </source>
</evidence>
<dbReference type="GO" id="GO:0071555">
    <property type="term" value="P:cell wall organization"/>
    <property type="evidence" value="ECO:0007669"/>
    <property type="project" value="UniProtKB-KW"/>
</dbReference>
<keyword evidence="12" id="KW-0131">Cell cycle</keyword>
<comment type="similarity">
    <text evidence="16">Belongs to the SEDS family. FtsW subfamily.</text>
</comment>
<keyword evidence="7 21" id="KW-0812">Transmembrane</keyword>
<evidence type="ECO:0000256" key="17">
    <source>
        <dbReference type="ARBA" id="ARBA00041185"/>
    </source>
</evidence>
<evidence type="ECO:0000256" key="3">
    <source>
        <dbReference type="ARBA" id="ARBA00022475"/>
    </source>
</evidence>
<evidence type="ECO:0000313" key="22">
    <source>
        <dbReference type="EMBL" id="PIE63186.1"/>
    </source>
</evidence>
<evidence type="ECO:0000256" key="13">
    <source>
        <dbReference type="ARBA" id="ARBA00023316"/>
    </source>
</evidence>
<dbReference type="GO" id="GO:0008955">
    <property type="term" value="F:peptidoglycan glycosyltransferase activity"/>
    <property type="evidence" value="ECO:0007669"/>
    <property type="project" value="UniProtKB-EC"/>
</dbReference>
<reference evidence="22 23" key="1">
    <citation type="submission" date="2017-10" db="EMBL/GenBank/DDBJ databases">
        <title>Novel microbial diversity and functional potential in the marine mammal oral microbiome.</title>
        <authorList>
            <person name="Dudek N.K."/>
            <person name="Sun C.L."/>
            <person name="Burstein D."/>
            <person name="Kantor R.S."/>
            <person name="Aliaga Goltsman D.S."/>
            <person name="Bik E.M."/>
            <person name="Thomas B.C."/>
            <person name="Banfield J.F."/>
            <person name="Relman D.A."/>
        </authorList>
    </citation>
    <scope>NUCLEOTIDE SEQUENCE [LARGE SCALE GENOMIC DNA]</scope>
    <source>
        <strain evidence="22">DOLJORAL78_47_202</strain>
    </source>
</reference>
<dbReference type="PANTHER" id="PTHR30474">
    <property type="entry name" value="CELL CYCLE PROTEIN"/>
    <property type="match status" value="1"/>
</dbReference>
<dbReference type="GO" id="GO:0032153">
    <property type="term" value="C:cell division site"/>
    <property type="evidence" value="ECO:0007669"/>
    <property type="project" value="TreeGrafter"/>
</dbReference>
<evidence type="ECO:0000256" key="15">
    <source>
        <dbReference type="ARBA" id="ARBA00033270"/>
    </source>
</evidence>
<evidence type="ECO:0000256" key="9">
    <source>
        <dbReference type="ARBA" id="ARBA00022984"/>
    </source>
</evidence>
<keyword evidence="3" id="KW-1003">Cell membrane</keyword>
<evidence type="ECO:0000313" key="23">
    <source>
        <dbReference type="Proteomes" id="UP000231203"/>
    </source>
</evidence>
<comment type="catalytic activity">
    <reaction evidence="20">
        <text>[GlcNAc-(1-&gt;4)-Mur2Ac(oyl-L-Ala-gamma-D-Glu-L-Lys-D-Ala-D-Ala)](n)-di-trans,octa-cis-undecaprenyl diphosphate + beta-D-GlcNAc-(1-&gt;4)-Mur2Ac(oyl-L-Ala-gamma-D-Glu-L-Lys-D-Ala-D-Ala)-di-trans,octa-cis-undecaprenyl diphosphate = [GlcNAc-(1-&gt;4)-Mur2Ac(oyl-L-Ala-gamma-D-Glu-L-Lys-D-Ala-D-Ala)](n+1)-di-trans,octa-cis-undecaprenyl diphosphate + di-trans,octa-cis-undecaprenyl diphosphate + H(+)</text>
        <dbReference type="Rhea" id="RHEA:23708"/>
        <dbReference type="Rhea" id="RHEA-COMP:9602"/>
        <dbReference type="Rhea" id="RHEA-COMP:9603"/>
        <dbReference type="ChEBI" id="CHEBI:15378"/>
        <dbReference type="ChEBI" id="CHEBI:58405"/>
        <dbReference type="ChEBI" id="CHEBI:60033"/>
        <dbReference type="ChEBI" id="CHEBI:78435"/>
        <dbReference type="EC" id="2.4.99.28"/>
    </reaction>
</comment>
<keyword evidence="5" id="KW-0328">Glycosyltransferase</keyword>